<dbReference type="AlphaFoldDB" id="A0A2Z6NXP9"/>
<dbReference type="OrthoDB" id="1937198at2759"/>
<dbReference type="SUPFAM" id="SSF56672">
    <property type="entry name" value="DNA/RNA polymerases"/>
    <property type="match status" value="1"/>
</dbReference>
<name>A0A2Z6NXP9_TRISU</name>
<dbReference type="EMBL" id="DF974395">
    <property type="protein sequence ID" value="GAU48216.1"/>
    <property type="molecule type" value="Genomic_DNA"/>
</dbReference>
<gene>
    <name evidence="2" type="ORF">TSUD_405030</name>
</gene>
<dbReference type="Proteomes" id="UP000242715">
    <property type="component" value="Unassembled WGS sequence"/>
</dbReference>
<reference evidence="3" key="1">
    <citation type="journal article" date="2017" name="Front. Plant Sci.">
        <title>Climate Clever Clovers: New Paradigm to Reduce the Environmental Footprint of Ruminants by Breeding Low Methanogenic Forages Utilizing Haplotype Variation.</title>
        <authorList>
            <person name="Kaur P."/>
            <person name="Appels R."/>
            <person name="Bayer P.E."/>
            <person name="Keeble-Gagnere G."/>
            <person name="Wang J."/>
            <person name="Hirakawa H."/>
            <person name="Shirasawa K."/>
            <person name="Vercoe P."/>
            <person name="Stefanova K."/>
            <person name="Durmic Z."/>
            <person name="Nichols P."/>
            <person name="Revell C."/>
            <person name="Isobe S.N."/>
            <person name="Edwards D."/>
            <person name="Erskine W."/>
        </authorList>
    </citation>
    <scope>NUCLEOTIDE SEQUENCE [LARGE SCALE GENOMIC DNA]</scope>
    <source>
        <strain evidence="3">cv. Daliak</strain>
    </source>
</reference>
<protein>
    <recommendedName>
        <fullName evidence="1">Reverse transcriptase domain-containing protein</fullName>
    </recommendedName>
</protein>
<evidence type="ECO:0000313" key="2">
    <source>
        <dbReference type="EMBL" id="GAU48216.1"/>
    </source>
</evidence>
<sequence length="518" mass="59325">MRGWGGSAKRRRLNSFLQKGAFDVCLLQETKKANIEDHCIHNLWGHTDVSWVVKESKGLSGGIRVDWEGNVLNIVNTVKDLKDIEGLLGEVDMEVELTIMEGLNKDFWRQLHLKESLLKQKSRMRWVKEGDSNSRYFHESIKNRRRRNQLVALKDGDRWVQGVKEAKGYVKQFFENNFRENWGNKPNLNGITFNSLSEEDNFSLLALFSVEEVREVILSSDGNKCPGPDGFNFNFLKSYWDIIKGDIMEFLAEFHKSANLPKAITASFLALIQKNDHPQALSDYQPICLVSSLYKILSKVLAARLKKVMGKLISKVQSGFLPNKHILDGVLVVNELIDLAKRRKAECLLFKVDFEWAYDSVNWNFLEYMMTRMGFAEGWRRWIHACVFQSSMSVLVNGSTTEDFKVVKGLRQGDPLSPFLFSIVAEGLTGLMRSAVDRNRFHSYKGLRSLNILQFGGEIFGGWVTLDWTTMLIETESVEAMELLLLLEQVQLCSDSVDKRREGNDDTASVVMSCRYEE</sequence>
<dbReference type="Pfam" id="PF00078">
    <property type="entry name" value="RVT_1"/>
    <property type="match status" value="1"/>
</dbReference>
<dbReference type="InterPro" id="IPR000477">
    <property type="entry name" value="RT_dom"/>
</dbReference>
<evidence type="ECO:0000259" key="1">
    <source>
        <dbReference type="Pfam" id="PF00078"/>
    </source>
</evidence>
<evidence type="ECO:0000313" key="3">
    <source>
        <dbReference type="Proteomes" id="UP000242715"/>
    </source>
</evidence>
<dbReference type="PANTHER" id="PTHR31635">
    <property type="entry name" value="REVERSE TRANSCRIPTASE DOMAIN-CONTAINING PROTEIN-RELATED"/>
    <property type="match status" value="1"/>
</dbReference>
<proteinExistence type="predicted"/>
<feature type="domain" description="Reverse transcriptase" evidence="1">
    <location>
        <begin position="272"/>
        <end position="436"/>
    </location>
</feature>
<keyword evidence="3" id="KW-1185">Reference proteome</keyword>
<dbReference type="CDD" id="cd01650">
    <property type="entry name" value="RT_nLTR_like"/>
    <property type="match status" value="1"/>
</dbReference>
<dbReference type="InterPro" id="IPR043502">
    <property type="entry name" value="DNA/RNA_pol_sf"/>
</dbReference>
<accession>A0A2Z6NXP9</accession>
<dbReference type="PANTHER" id="PTHR31635:SF196">
    <property type="entry name" value="REVERSE TRANSCRIPTASE DOMAIN-CONTAINING PROTEIN-RELATED"/>
    <property type="match status" value="1"/>
</dbReference>
<organism evidence="2 3">
    <name type="scientific">Trifolium subterraneum</name>
    <name type="common">Subterranean clover</name>
    <dbReference type="NCBI Taxonomy" id="3900"/>
    <lineage>
        <taxon>Eukaryota</taxon>
        <taxon>Viridiplantae</taxon>
        <taxon>Streptophyta</taxon>
        <taxon>Embryophyta</taxon>
        <taxon>Tracheophyta</taxon>
        <taxon>Spermatophyta</taxon>
        <taxon>Magnoliopsida</taxon>
        <taxon>eudicotyledons</taxon>
        <taxon>Gunneridae</taxon>
        <taxon>Pentapetalae</taxon>
        <taxon>rosids</taxon>
        <taxon>fabids</taxon>
        <taxon>Fabales</taxon>
        <taxon>Fabaceae</taxon>
        <taxon>Papilionoideae</taxon>
        <taxon>50 kb inversion clade</taxon>
        <taxon>NPAAA clade</taxon>
        <taxon>Hologalegina</taxon>
        <taxon>IRL clade</taxon>
        <taxon>Trifolieae</taxon>
        <taxon>Trifolium</taxon>
    </lineage>
</organism>